<accession>A0A9W5LID8</accession>
<evidence type="ECO:0000313" key="10">
    <source>
        <dbReference type="Proteomes" id="UP000011182"/>
    </source>
</evidence>
<organism evidence="9 10">
    <name type="scientific">Bacillus inaquosorum KCTC 13429</name>
    <dbReference type="NCBI Taxonomy" id="1236548"/>
    <lineage>
        <taxon>Bacteria</taxon>
        <taxon>Bacillati</taxon>
        <taxon>Bacillota</taxon>
        <taxon>Bacilli</taxon>
        <taxon>Bacillales</taxon>
        <taxon>Bacillaceae</taxon>
        <taxon>Bacillus</taxon>
    </lineage>
</organism>
<keyword evidence="6" id="KW-0238">DNA-binding</keyword>
<dbReference type="SMART" id="SM00345">
    <property type="entry name" value="HTH_GNTR"/>
    <property type="match status" value="1"/>
</dbReference>
<keyword evidence="10" id="KW-1185">Reference proteome</keyword>
<dbReference type="GO" id="GO:0030170">
    <property type="term" value="F:pyridoxal phosphate binding"/>
    <property type="evidence" value="ECO:0007669"/>
    <property type="project" value="InterPro"/>
</dbReference>
<comment type="caution">
    <text evidence="9">The sequence shown here is derived from an EMBL/GenBank/DDBJ whole genome shotgun (WGS) entry which is preliminary data.</text>
</comment>
<dbReference type="EMBL" id="AMXN01000004">
    <property type="protein sequence ID" value="ELS61237.1"/>
    <property type="molecule type" value="Genomic_DNA"/>
</dbReference>
<dbReference type="InterPro" id="IPR015421">
    <property type="entry name" value="PyrdxlP-dep_Trfase_major"/>
</dbReference>
<dbReference type="GO" id="GO:0003677">
    <property type="term" value="F:DNA binding"/>
    <property type="evidence" value="ECO:0007669"/>
    <property type="project" value="UniProtKB-KW"/>
</dbReference>
<dbReference type="PANTHER" id="PTHR46577">
    <property type="entry name" value="HTH-TYPE TRANSCRIPTIONAL REGULATORY PROTEIN GABR"/>
    <property type="match status" value="1"/>
</dbReference>
<evidence type="ECO:0000256" key="4">
    <source>
        <dbReference type="ARBA" id="ARBA00022898"/>
    </source>
</evidence>
<dbReference type="Gene3D" id="3.40.640.10">
    <property type="entry name" value="Type I PLP-dependent aspartate aminotransferase-like (Major domain)"/>
    <property type="match status" value="1"/>
</dbReference>
<dbReference type="InterPro" id="IPR051446">
    <property type="entry name" value="HTH_trans_reg/aminotransferase"/>
</dbReference>
<dbReference type="PANTHER" id="PTHR46577:SF1">
    <property type="entry name" value="HTH-TYPE TRANSCRIPTIONAL REGULATORY PROTEIN GABR"/>
    <property type="match status" value="1"/>
</dbReference>
<evidence type="ECO:0000256" key="1">
    <source>
        <dbReference type="ARBA" id="ARBA00001933"/>
    </source>
</evidence>
<reference evidence="9 10" key="1">
    <citation type="journal article" date="2014" name="Syst. Appl. Microbiol.">
        <title>Genomic insights into the taxonomic status of the three subspecies of Bacillus subtilis.</title>
        <authorList>
            <person name="Yi H."/>
            <person name="Chun J."/>
            <person name="Cha C.J."/>
        </authorList>
    </citation>
    <scope>NUCLEOTIDE SEQUENCE [LARGE SCALE GENOMIC DNA]</scope>
    <source>
        <strain evidence="9 10">KCTC 13429</strain>
    </source>
</reference>
<evidence type="ECO:0000256" key="3">
    <source>
        <dbReference type="ARBA" id="ARBA00022576"/>
    </source>
</evidence>
<keyword evidence="7" id="KW-0804">Transcription</keyword>
<dbReference type="RefSeq" id="WP_003239561.1">
    <property type="nucleotide sequence ID" value="NZ_AMXN01000004.1"/>
</dbReference>
<dbReference type="InterPro" id="IPR015424">
    <property type="entry name" value="PyrdxlP-dep_Trfase"/>
</dbReference>
<dbReference type="CDD" id="cd07377">
    <property type="entry name" value="WHTH_GntR"/>
    <property type="match status" value="1"/>
</dbReference>
<dbReference type="Pfam" id="PF00392">
    <property type="entry name" value="GntR"/>
    <property type="match status" value="1"/>
</dbReference>
<sequence length="469" mass="52198">MDITPFLDKKSKTPLYEQLYTFFKQEISHARITNGTKLPSKRMLSGSLGVSTATIERAYEQLTAEGYVKSKPKVGWFAAGVEADFPVAPVHFQQSTQPVIHEENAPAIDFHQGNVDPVHFPFNAWRKSIVKSLDRYSGSFHTSGDPLGEPELRQMIAHFVKLSRGVNCEPGQIIIGAGTTVLLQILCLTLGRGTKIGFEEPGFHRSRRMFEANHMNVIPICSNEEGVLPGELKRRNPHLVYTTPSHQFPLGTIMTIARRQELLAWAKEAHSFIIEDDYDGEFRYSGQPIPSLQGLDPNGRVIYLGTFSKSLLPTLRLSFMILPPALMESVGKNAHLMKQTVSSHSQMALADFIESGEWQKHVNRMRALYRKKHAVLLEAIRSELGNSVEVLGKNSGLHIVLRLLFPASEEEAIKAAADNDVIIYPVSPSYKGQPPFVSVLIGYGGLSEEDIRLGIQKLKTAWTPLISSC</sequence>
<dbReference type="Gene3D" id="1.10.10.10">
    <property type="entry name" value="Winged helix-like DNA-binding domain superfamily/Winged helix DNA-binding domain"/>
    <property type="match status" value="1"/>
</dbReference>
<gene>
    <name evidence="9" type="ORF">BSI_26990</name>
</gene>
<dbReference type="GO" id="GO:0008483">
    <property type="term" value="F:transaminase activity"/>
    <property type="evidence" value="ECO:0007669"/>
    <property type="project" value="UniProtKB-KW"/>
</dbReference>
<evidence type="ECO:0000256" key="5">
    <source>
        <dbReference type="ARBA" id="ARBA00023015"/>
    </source>
</evidence>
<name>A0A9W5LID8_9BACI</name>
<comment type="cofactor">
    <cofactor evidence="1">
        <name>pyridoxal 5'-phosphate</name>
        <dbReference type="ChEBI" id="CHEBI:597326"/>
    </cofactor>
</comment>
<keyword evidence="3" id="KW-0032">Aminotransferase</keyword>
<evidence type="ECO:0000256" key="6">
    <source>
        <dbReference type="ARBA" id="ARBA00023125"/>
    </source>
</evidence>
<dbReference type="AlphaFoldDB" id="A0A9W5LID8"/>
<dbReference type="SUPFAM" id="SSF46785">
    <property type="entry name" value="Winged helix' DNA-binding domain"/>
    <property type="match status" value="1"/>
</dbReference>
<comment type="similarity">
    <text evidence="2">In the C-terminal section; belongs to the class-I pyridoxal-phosphate-dependent aminotransferase family.</text>
</comment>
<feature type="domain" description="HTH gntR-type" evidence="8">
    <location>
        <begin position="13"/>
        <end position="81"/>
    </location>
</feature>
<keyword evidence="3" id="KW-0808">Transferase</keyword>
<dbReference type="CDD" id="cd00609">
    <property type="entry name" value="AAT_like"/>
    <property type="match status" value="1"/>
</dbReference>
<dbReference type="GO" id="GO:0003700">
    <property type="term" value="F:DNA-binding transcription factor activity"/>
    <property type="evidence" value="ECO:0007669"/>
    <property type="project" value="InterPro"/>
</dbReference>
<dbReference type="Pfam" id="PF00155">
    <property type="entry name" value="Aminotran_1_2"/>
    <property type="match status" value="1"/>
</dbReference>
<dbReference type="SUPFAM" id="SSF53383">
    <property type="entry name" value="PLP-dependent transferases"/>
    <property type="match status" value="1"/>
</dbReference>
<evidence type="ECO:0000259" key="8">
    <source>
        <dbReference type="PROSITE" id="PS50949"/>
    </source>
</evidence>
<protein>
    <submittedName>
        <fullName evidence="9">PLP-dependent transcriptional regulator</fullName>
    </submittedName>
</protein>
<dbReference type="PROSITE" id="PS50949">
    <property type="entry name" value="HTH_GNTR"/>
    <property type="match status" value="1"/>
</dbReference>
<proteinExistence type="inferred from homology"/>
<keyword evidence="4" id="KW-0663">Pyridoxal phosphate</keyword>
<dbReference type="InterPro" id="IPR036388">
    <property type="entry name" value="WH-like_DNA-bd_sf"/>
</dbReference>
<dbReference type="InterPro" id="IPR000524">
    <property type="entry name" value="Tscrpt_reg_HTH_GntR"/>
</dbReference>
<dbReference type="InterPro" id="IPR036390">
    <property type="entry name" value="WH_DNA-bd_sf"/>
</dbReference>
<evidence type="ECO:0000256" key="7">
    <source>
        <dbReference type="ARBA" id="ARBA00023163"/>
    </source>
</evidence>
<dbReference type="InterPro" id="IPR004839">
    <property type="entry name" value="Aminotransferase_I/II_large"/>
</dbReference>
<dbReference type="Proteomes" id="UP000011182">
    <property type="component" value="Unassembled WGS sequence"/>
</dbReference>
<evidence type="ECO:0000313" key="9">
    <source>
        <dbReference type="EMBL" id="ELS61237.1"/>
    </source>
</evidence>
<keyword evidence="5" id="KW-0805">Transcription regulation</keyword>
<evidence type="ECO:0000256" key="2">
    <source>
        <dbReference type="ARBA" id="ARBA00005384"/>
    </source>
</evidence>